<dbReference type="InterPro" id="IPR026591">
    <property type="entry name" value="Sirtuin_cat_small_dom_sf"/>
</dbReference>
<dbReference type="Gene3D" id="3.40.50.1220">
    <property type="entry name" value="TPP-binding domain"/>
    <property type="match status" value="1"/>
</dbReference>
<evidence type="ECO:0000256" key="1">
    <source>
        <dbReference type="ARBA" id="ARBA00012928"/>
    </source>
</evidence>
<reference evidence="6" key="3">
    <citation type="submission" date="2022-12" db="EMBL/GenBank/DDBJ databases">
        <authorList>
            <person name="Sun Q."/>
            <person name="Kim S."/>
        </authorList>
    </citation>
    <scope>NUCLEOTIDE SEQUENCE</scope>
    <source>
        <strain evidence="6">KCTC 12343</strain>
    </source>
</reference>
<keyword evidence="8" id="KW-1185">Reference proteome</keyword>
<dbReference type="InterPro" id="IPR050134">
    <property type="entry name" value="NAD-dep_sirtuin_deacylases"/>
</dbReference>
<dbReference type="Pfam" id="PF02146">
    <property type="entry name" value="SIR2"/>
    <property type="match status" value="1"/>
</dbReference>
<dbReference type="Proteomes" id="UP000292307">
    <property type="component" value="Chromosome"/>
</dbReference>
<keyword evidence="3" id="KW-0520">NAD</keyword>
<dbReference type="EC" id="2.3.1.286" evidence="1"/>
<feature type="domain" description="Deacetylase sirtuin-type" evidence="5">
    <location>
        <begin position="3"/>
        <end position="277"/>
    </location>
</feature>
<evidence type="ECO:0000256" key="3">
    <source>
        <dbReference type="ARBA" id="ARBA00023027"/>
    </source>
</evidence>
<dbReference type="InterPro" id="IPR003000">
    <property type="entry name" value="Sirtuin"/>
</dbReference>
<dbReference type="RefSeq" id="WP_131144543.1">
    <property type="nucleotide sequence ID" value="NZ_BMWV01000009.1"/>
</dbReference>
<dbReference type="PANTHER" id="PTHR11085:SF4">
    <property type="entry name" value="NAD-DEPENDENT PROTEIN DEACYLASE"/>
    <property type="match status" value="1"/>
</dbReference>
<dbReference type="PANTHER" id="PTHR11085">
    <property type="entry name" value="NAD-DEPENDENT PROTEIN DEACYLASE SIRTUIN-5, MITOCHONDRIAL-RELATED"/>
    <property type="match status" value="1"/>
</dbReference>
<dbReference type="PROSITE" id="PS50305">
    <property type="entry name" value="SIRTUIN"/>
    <property type="match status" value="1"/>
</dbReference>
<dbReference type="GO" id="GO:0017136">
    <property type="term" value="F:histone deacetylase activity, NAD-dependent"/>
    <property type="evidence" value="ECO:0007669"/>
    <property type="project" value="TreeGrafter"/>
</dbReference>
<dbReference type="Gene3D" id="3.30.1600.10">
    <property type="entry name" value="SIR2/SIRT2 'Small Domain"/>
    <property type="match status" value="1"/>
</dbReference>
<accession>A0A411WUK9</accession>
<organism evidence="6 9">
    <name type="scientific">Pseudoduganella albidiflava</name>
    <dbReference type="NCBI Taxonomy" id="321983"/>
    <lineage>
        <taxon>Bacteria</taxon>
        <taxon>Pseudomonadati</taxon>
        <taxon>Pseudomonadota</taxon>
        <taxon>Betaproteobacteria</taxon>
        <taxon>Burkholderiales</taxon>
        <taxon>Oxalobacteraceae</taxon>
        <taxon>Telluria group</taxon>
        <taxon>Pseudoduganella</taxon>
    </lineage>
</organism>
<evidence type="ECO:0000313" key="6">
    <source>
        <dbReference type="EMBL" id="GGY53666.1"/>
    </source>
</evidence>
<dbReference type="GO" id="GO:0070403">
    <property type="term" value="F:NAD+ binding"/>
    <property type="evidence" value="ECO:0007669"/>
    <property type="project" value="InterPro"/>
</dbReference>
<comment type="caution">
    <text evidence="4">Lacks conserved residue(s) required for the propagation of feature annotation.</text>
</comment>
<dbReference type="OrthoDB" id="9800582at2"/>
<evidence type="ECO:0000256" key="4">
    <source>
        <dbReference type="PROSITE-ProRule" id="PRU00236"/>
    </source>
</evidence>
<protein>
    <recommendedName>
        <fullName evidence="1">protein acetyllysine N-acetyltransferase</fullName>
        <ecNumber evidence="1">2.3.1.286</ecNumber>
    </recommendedName>
</protein>
<dbReference type="InterPro" id="IPR026590">
    <property type="entry name" value="Ssirtuin_cat_dom"/>
</dbReference>
<dbReference type="EMBL" id="BMWV01000009">
    <property type="protein sequence ID" value="GGY53666.1"/>
    <property type="molecule type" value="Genomic_DNA"/>
</dbReference>
<evidence type="ECO:0000313" key="7">
    <source>
        <dbReference type="EMBL" id="QBI00404.1"/>
    </source>
</evidence>
<dbReference type="SUPFAM" id="SSF52467">
    <property type="entry name" value="DHS-like NAD/FAD-binding domain"/>
    <property type="match status" value="1"/>
</dbReference>
<evidence type="ECO:0000256" key="2">
    <source>
        <dbReference type="ARBA" id="ARBA00022679"/>
    </source>
</evidence>
<sequence length="277" mass="30251">MTTSLSSTQLDRAAGLIRQADALVVAAGAGMGVDSGLPDFRGNEGFWRAYPALGAAGIAFTTAASPATFKENLSLAWGFYGHRLNLYRDTAPHEGFQLLKSWAGRMPHGYQVFTSNVDGQFQKAGFDADRIYECHGSIHHLQCLEPCGDAIWEARDFAPDVNERACELTSEAPRCPHCGGMARPNILMFGDWGWIEQRSERQAARLARWLEKVERPVVIELGAGTAIPSVRHFSQEVIRRGGRLVRINPREPEVPTPLDVGLASGALEGLLAIAVRL</sequence>
<dbReference type="Proteomes" id="UP000628442">
    <property type="component" value="Unassembled WGS sequence"/>
</dbReference>
<evidence type="ECO:0000313" key="9">
    <source>
        <dbReference type="Proteomes" id="UP000628442"/>
    </source>
</evidence>
<keyword evidence="2" id="KW-0808">Transferase</keyword>
<reference evidence="7 8" key="2">
    <citation type="submission" date="2019-02" db="EMBL/GenBank/DDBJ databases">
        <title>Draft Genome Sequences of Six Type Strains of the Genus Massilia.</title>
        <authorList>
            <person name="Miess H."/>
            <person name="Frediansyhah A."/>
            <person name="Gross H."/>
        </authorList>
    </citation>
    <scope>NUCLEOTIDE SEQUENCE [LARGE SCALE GENOMIC DNA]</scope>
    <source>
        <strain evidence="7 8">DSM 17472</strain>
    </source>
</reference>
<proteinExistence type="predicted"/>
<dbReference type="AlphaFoldDB" id="A0A411WUK9"/>
<gene>
    <name evidence="7" type="ORF">EYF70_05725</name>
    <name evidence="6" type="ORF">GCM10007387_40130</name>
</gene>
<evidence type="ECO:0000313" key="8">
    <source>
        <dbReference type="Proteomes" id="UP000292307"/>
    </source>
</evidence>
<evidence type="ECO:0000259" key="5">
    <source>
        <dbReference type="PROSITE" id="PS50305"/>
    </source>
</evidence>
<dbReference type="EMBL" id="CP036401">
    <property type="protein sequence ID" value="QBI00404.1"/>
    <property type="molecule type" value="Genomic_DNA"/>
</dbReference>
<dbReference type="InterPro" id="IPR029035">
    <property type="entry name" value="DHS-like_NAD/FAD-binding_dom"/>
</dbReference>
<name>A0A411WUK9_9BURK</name>
<reference evidence="6" key="1">
    <citation type="journal article" date="2014" name="Int. J. Syst. Evol. Microbiol.">
        <title>Complete genome sequence of Corynebacterium casei LMG S-19264T (=DSM 44701T), isolated from a smear-ripened cheese.</title>
        <authorList>
            <consortium name="US DOE Joint Genome Institute (JGI-PGF)"/>
            <person name="Walter F."/>
            <person name="Albersmeier A."/>
            <person name="Kalinowski J."/>
            <person name="Ruckert C."/>
        </authorList>
    </citation>
    <scope>NUCLEOTIDE SEQUENCE</scope>
    <source>
        <strain evidence="6">KCTC 12343</strain>
    </source>
</reference>